<dbReference type="CDD" id="cd08994">
    <property type="entry name" value="GH43_62_32_68_117_130-like"/>
    <property type="match status" value="1"/>
</dbReference>
<evidence type="ECO:0000256" key="2">
    <source>
        <dbReference type="ARBA" id="ARBA00023277"/>
    </source>
</evidence>
<organism evidence="3 4">
    <name type="scientific">Maribellus comscasis</name>
    <dbReference type="NCBI Taxonomy" id="2681766"/>
    <lineage>
        <taxon>Bacteria</taxon>
        <taxon>Pseudomonadati</taxon>
        <taxon>Bacteroidota</taxon>
        <taxon>Bacteroidia</taxon>
        <taxon>Marinilabiliales</taxon>
        <taxon>Prolixibacteraceae</taxon>
        <taxon>Maribellus</taxon>
    </lineage>
</organism>
<keyword evidence="1" id="KW-0624">Polysaccharide degradation</keyword>
<keyword evidence="4" id="KW-1185">Reference proteome</keyword>
<evidence type="ECO:0000313" key="4">
    <source>
        <dbReference type="Proteomes" id="UP000428260"/>
    </source>
</evidence>
<dbReference type="KEGG" id="mcos:GM418_28810"/>
<name>A0A6I6K4G5_9BACT</name>
<proteinExistence type="predicted"/>
<keyword evidence="2" id="KW-0119">Carbohydrate metabolism</keyword>
<evidence type="ECO:0000256" key="1">
    <source>
        <dbReference type="ARBA" id="ARBA00022651"/>
    </source>
</evidence>
<dbReference type="Proteomes" id="UP000428260">
    <property type="component" value="Chromosome"/>
</dbReference>
<dbReference type="GO" id="GO:0045493">
    <property type="term" value="P:xylan catabolic process"/>
    <property type="evidence" value="ECO:0007669"/>
    <property type="project" value="UniProtKB-KW"/>
</dbReference>
<dbReference type="SUPFAM" id="SSF75005">
    <property type="entry name" value="Arabinanase/levansucrase/invertase"/>
    <property type="match status" value="1"/>
</dbReference>
<dbReference type="Gene3D" id="2.115.10.20">
    <property type="entry name" value="Glycosyl hydrolase domain, family 43"/>
    <property type="match status" value="1"/>
</dbReference>
<dbReference type="PANTHER" id="PTHR43772">
    <property type="entry name" value="ENDO-1,4-BETA-XYLANASE"/>
    <property type="match status" value="1"/>
</dbReference>
<dbReference type="InterPro" id="IPR023296">
    <property type="entry name" value="Glyco_hydro_beta-prop_sf"/>
</dbReference>
<keyword evidence="1" id="KW-0858">Xylan degradation</keyword>
<dbReference type="PANTHER" id="PTHR43772:SF2">
    <property type="entry name" value="PUTATIVE (AFU_ORTHOLOGUE AFUA_2G04480)-RELATED"/>
    <property type="match status" value="1"/>
</dbReference>
<keyword evidence="3" id="KW-0378">Hydrolase</keyword>
<dbReference type="EMBL" id="CP046401">
    <property type="protein sequence ID" value="QGY47527.1"/>
    <property type="molecule type" value="Genomic_DNA"/>
</dbReference>
<gene>
    <name evidence="3" type="ORF">GM418_28810</name>
</gene>
<protein>
    <submittedName>
        <fullName evidence="3">Family 43 glycosylhydrolase</fullName>
    </submittedName>
</protein>
<sequence>MKPLLFTVILLIFIFGCSSTKQEDKIPAGELDIKSMLQSAPTGAKFINDSSFIWGAGLVKSASDQKYHMFYSRWPHKFGWSAWVTHSEIAHAVSDSPFGPFKFVDVALPARGAEFWDGMVTHNPNVHYFNGKYYLYYMGNRGDGIPSNSGESLNWTHRNNQRIGVAVADDPNGPWKRFDEPVIDVTKDSTAHDALMTSNPSVTQMADGRYLAVYKAVGKKKPMPFGGPVVHLTAIADSPTGPFVKQNKPIFTSEGVMFPAEDPYVWYQDNCLYTIIKDQQGYFANAGRSLVLFYSIDGTDWKLANHPLVSTLVLKWRDGTEQELEALERPQLYMENGKPVALLCAGKEPFGNSFNVQIPLISK</sequence>
<evidence type="ECO:0000313" key="3">
    <source>
        <dbReference type="EMBL" id="QGY47527.1"/>
    </source>
</evidence>
<dbReference type="PROSITE" id="PS51257">
    <property type="entry name" value="PROKAR_LIPOPROTEIN"/>
    <property type="match status" value="1"/>
</dbReference>
<dbReference type="InterPro" id="IPR052176">
    <property type="entry name" value="Glycosyl_Hydrlase_43_Enz"/>
</dbReference>
<dbReference type="RefSeq" id="WP_158871498.1">
    <property type="nucleotide sequence ID" value="NZ_CP046401.1"/>
</dbReference>
<accession>A0A6I6K4G5</accession>
<dbReference type="AlphaFoldDB" id="A0A6I6K4G5"/>
<dbReference type="GO" id="GO:0016787">
    <property type="term" value="F:hydrolase activity"/>
    <property type="evidence" value="ECO:0007669"/>
    <property type="project" value="UniProtKB-KW"/>
</dbReference>
<reference evidence="3 4" key="1">
    <citation type="submission" date="2019-11" db="EMBL/GenBank/DDBJ databases">
        <authorList>
            <person name="Zheng R.K."/>
            <person name="Sun C.M."/>
        </authorList>
    </citation>
    <scope>NUCLEOTIDE SEQUENCE [LARGE SCALE GENOMIC DNA]</scope>
    <source>
        <strain evidence="3 4">WC007</strain>
    </source>
</reference>